<name>A0A8S1BZS7_9INSE</name>
<dbReference type="AlphaFoldDB" id="A0A8S1BZS7"/>
<keyword evidence="1" id="KW-0812">Transmembrane</keyword>
<sequence>MADRRRWSQHHEPEDAAEEVEALRGSQDIYPSYSQDQLYLNKGCCSDLQGRLPYATLIATVMCVSGVGIFCFTVFRGITLTNLMLENVFHFRLAWLEPTQLGLVIGAASMAALGLMMLFVGCLATGATRRRVYRGHTSRVGGRVTCAIFMVLTYLLQLAWLALLILLVLIAATYSTFKALCNDKFEHPENECINFEMFHFFFPKNTPIDDMKVCNQEATEFCKDYVKNGELMAYLAAISSLIVILSLIHYLMCLSANYAHIRDQEKFQDFQEMQFITDPDGHMTSKERF</sequence>
<evidence type="ECO:0000256" key="1">
    <source>
        <dbReference type="SAM" id="Phobius"/>
    </source>
</evidence>
<comment type="caution">
    <text evidence="2">The sequence shown here is derived from an EMBL/GenBank/DDBJ whole genome shotgun (WGS) entry which is preliminary data.</text>
</comment>
<feature type="transmembrane region" description="Helical" evidence="1">
    <location>
        <begin position="147"/>
        <end position="174"/>
    </location>
</feature>
<gene>
    <name evidence="2" type="ORF">CLODIP_2_CD14311</name>
</gene>
<keyword evidence="3" id="KW-1185">Reference proteome</keyword>
<keyword evidence="1" id="KW-1133">Transmembrane helix</keyword>
<dbReference type="Proteomes" id="UP000494165">
    <property type="component" value="Unassembled WGS sequence"/>
</dbReference>
<dbReference type="PANTHER" id="PTHR11683:SF12">
    <property type="entry name" value="M6, ISOFORM F"/>
    <property type="match status" value="1"/>
</dbReference>
<dbReference type="GO" id="GO:0031175">
    <property type="term" value="P:neuron projection development"/>
    <property type="evidence" value="ECO:0007669"/>
    <property type="project" value="TreeGrafter"/>
</dbReference>
<feature type="transmembrane region" description="Helical" evidence="1">
    <location>
        <begin position="101"/>
        <end position="126"/>
    </location>
</feature>
<evidence type="ECO:0000313" key="2">
    <source>
        <dbReference type="EMBL" id="CAB3362443.1"/>
    </source>
</evidence>
<proteinExistence type="predicted"/>
<keyword evidence="1" id="KW-0472">Membrane</keyword>
<dbReference type="EMBL" id="CADEPI010000009">
    <property type="protein sequence ID" value="CAB3362443.1"/>
    <property type="molecule type" value="Genomic_DNA"/>
</dbReference>
<dbReference type="PANTHER" id="PTHR11683">
    <property type="entry name" value="MYELIN PROTEOLIPID"/>
    <property type="match status" value="1"/>
</dbReference>
<accession>A0A8S1BZS7</accession>
<dbReference type="GO" id="GO:0005886">
    <property type="term" value="C:plasma membrane"/>
    <property type="evidence" value="ECO:0007669"/>
    <property type="project" value="TreeGrafter"/>
</dbReference>
<dbReference type="OrthoDB" id="9993736at2759"/>
<feature type="transmembrane region" description="Helical" evidence="1">
    <location>
        <begin position="52"/>
        <end position="75"/>
    </location>
</feature>
<evidence type="ECO:0000313" key="3">
    <source>
        <dbReference type="Proteomes" id="UP000494165"/>
    </source>
</evidence>
<protein>
    <recommendedName>
        <fullName evidence="4">Neuronal membrane glycoprotein M6-b</fullName>
    </recommendedName>
</protein>
<evidence type="ECO:0008006" key="4">
    <source>
        <dbReference type="Google" id="ProtNLM"/>
    </source>
</evidence>
<organism evidence="2 3">
    <name type="scientific">Cloeon dipterum</name>
    <dbReference type="NCBI Taxonomy" id="197152"/>
    <lineage>
        <taxon>Eukaryota</taxon>
        <taxon>Metazoa</taxon>
        <taxon>Ecdysozoa</taxon>
        <taxon>Arthropoda</taxon>
        <taxon>Hexapoda</taxon>
        <taxon>Insecta</taxon>
        <taxon>Pterygota</taxon>
        <taxon>Palaeoptera</taxon>
        <taxon>Ephemeroptera</taxon>
        <taxon>Pisciforma</taxon>
        <taxon>Baetidae</taxon>
        <taxon>Cloeon</taxon>
    </lineage>
</organism>
<feature type="transmembrane region" description="Helical" evidence="1">
    <location>
        <begin position="231"/>
        <end position="252"/>
    </location>
</feature>
<dbReference type="Pfam" id="PF01275">
    <property type="entry name" value="Myelin_PLP"/>
    <property type="match status" value="1"/>
</dbReference>
<dbReference type="InterPro" id="IPR001614">
    <property type="entry name" value="Myelin_PLP"/>
</dbReference>
<reference evidence="2 3" key="1">
    <citation type="submission" date="2020-04" db="EMBL/GenBank/DDBJ databases">
        <authorList>
            <person name="Alioto T."/>
            <person name="Alioto T."/>
            <person name="Gomez Garrido J."/>
        </authorList>
    </citation>
    <scope>NUCLEOTIDE SEQUENCE [LARGE SCALE GENOMIC DNA]</scope>
</reference>